<dbReference type="HOGENOM" id="CLU_1853903_0_0_0"/>
<protein>
    <submittedName>
        <fullName evidence="1">Uncharacterized protein</fullName>
    </submittedName>
</protein>
<dbReference type="OrthoDB" id="2081619at2"/>
<evidence type="ECO:0000313" key="1">
    <source>
        <dbReference type="EMBL" id="ABJ84261.1"/>
    </source>
</evidence>
<name>Q021W4_SOLUE</name>
<reference evidence="1" key="1">
    <citation type="submission" date="2006-10" db="EMBL/GenBank/DDBJ databases">
        <title>Complete sequence of Solibacter usitatus Ellin6076.</title>
        <authorList>
            <consortium name="US DOE Joint Genome Institute"/>
            <person name="Copeland A."/>
            <person name="Lucas S."/>
            <person name="Lapidus A."/>
            <person name="Barry K."/>
            <person name="Detter J.C."/>
            <person name="Glavina del Rio T."/>
            <person name="Hammon N."/>
            <person name="Israni S."/>
            <person name="Dalin E."/>
            <person name="Tice H."/>
            <person name="Pitluck S."/>
            <person name="Thompson L.S."/>
            <person name="Brettin T."/>
            <person name="Bruce D."/>
            <person name="Han C."/>
            <person name="Tapia R."/>
            <person name="Gilna P."/>
            <person name="Schmutz J."/>
            <person name="Larimer F."/>
            <person name="Land M."/>
            <person name="Hauser L."/>
            <person name="Kyrpides N."/>
            <person name="Mikhailova N."/>
            <person name="Janssen P.H."/>
            <person name="Kuske C.R."/>
            <person name="Richardson P."/>
        </authorList>
    </citation>
    <scope>NUCLEOTIDE SEQUENCE</scope>
    <source>
        <strain evidence="1">Ellin6076</strain>
    </source>
</reference>
<dbReference type="InParanoid" id="Q021W4"/>
<accession>Q021W4</accession>
<gene>
    <name evidence="1" type="ordered locus">Acid_3284</name>
</gene>
<dbReference type="KEGG" id="sus:Acid_3284"/>
<dbReference type="AlphaFoldDB" id="Q021W4"/>
<dbReference type="EMBL" id="CP000473">
    <property type="protein sequence ID" value="ABJ84261.1"/>
    <property type="molecule type" value="Genomic_DNA"/>
</dbReference>
<sequence length="138" mass="15177">MLDAFHRAEFRILVAQSVVRGAGLHFRDMRTDEELFVMDAAMSQGGDARGAALATRTIPLGEYWMTGGAGLPVQPSKAFRAALKRIEENPPELPEFGFGLLVVRAALECGAADNVGYAGTGSLPKKRRIEPKHQWRRR</sequence>
<organism evidence="1">
    <name type="scientific">Solibacter usitatus (strain Ellin6076)</name>
    <dbReference type="NCBI Taxonomy" id="234267"/>
    <lineage>
        <taxon>Bacteria</taxon>
        <taxon>Pseudomonadati</taxon>
        <taxon>Acidobacteriota</taxon>
        <taxon>Terriglobia</taxon>
        <taxon>Bryobacterales</taxon>
        <taxon>Solibacteraceae</taxon>
        <taxon>Candidatus Solibacter</taxon>
    </lineage>
</organism>
<dbReference type="STRING" id="234267.Acid_3284"/>
<proteinExistence type="predicted"/>